<feature type="domain" description="Retrotransposon gag" evidence="2">
    <location>
        <begin position="114"/>
        <end position="206"/>
    </location>
</feature>
<feature type="region of interest" description="Disordered" evidence="1">
    <location>
        <begin position="610"/>
        <end position="642"/>
    </location>
</feature>
<dbReference type="InterPro" id="IPR005162">
    <property type="entry name" value="Retrotrans_gag_dom"/>
</dbReference>
<proteinExistence type="predicted"/>
<dbReference type="PANTHER" id="PTHR15503">
    <property type="entry name" value="LDOC1 RELATED"/>
    <property type="match status" value="1"/>
</dbReference>
<protein>
    <recommendedName>
        <fullName evidence="2">Retrotransposon gag domain-containing protein</fullName>
    </recommendedName>
</protein>
<feature type="compositionally biased region" description="Basic and acidic residues" evidence="1">
    <location>
        <begin position="14"/>
        <end position="23"/>
    </location>
</feature>
<evidence type="ECO:0000313" key="4">
    <source>
        <dbReference type="Proteomes" id="UP000572817"/>
    </source>
</evidence>
<dbReference type="Pfam" id="PF03732">
    <property type="entry name" value="Retrotrans_gag"/>
    <property type="match status" value="1"/>
</dbReference>
<feature type="region of interest" description="Disordered" evidence="1">
    <location>
        <begin position="1"/>
        <end position="77"/>
    </location>
</feature>
<evidence type="ECO:0000313" key="3">
    <source>
        <dbReference type="EMBL" id="KAF4312097.1"/>
    </source>
</evidence>
<organism evidence="3 4">
    <name type="scientific">Botryosphaeria dothidea</name>
    <dbReference type="NCBI Taxonomy" id="55169"/>
    <lineage>
        <taxon>Eukaryota</taxon>
        <taxon>Fungi</taxon>
        <taxon>Dikarya</taxon>
        <taxon>Ascomycota</taxon>
        <taxon>Pezizomycotina</taxon>
        <taxon>Dothideomycetes</taxon>
        <taxon>Dothideomycetes incertae sedis</taxon>
        <taxon>Botryosphaeriales</taxon>
        <taxon>Botryosphaeriaceae</taxon>
        <taxon>Botryosphaeria</taxon>
    </lineage>
</organism>
<dbReference type="InterPro" id="IPR032567">
    <property type="entry name" value="RTL1-rel"/>
</dbReference>
<evidence type="ECO:0000256" key="1">
    <source>
        <dbReference type="SAM" id="MobiDB-lite"/>
    </source>
</evidence>
<name>A0A8H4J5C9_9PEZI</name>
<evidence type="ECO:0000259" key="2">
    <source>
        <dbReference type="Pfam" id="PF03732"/>
    </source>
</evidence>
<feature type="compositionally biased region" description="Polar residues" evidence="1">
    <location>
        <begin position="264"/>
        <end position="274"/>
    </location>
</feature>
<sequence length="642" mass="72471">MMARMDTLTQEVMQLKEEKEELLKVGGAQTPSTQPSGEAGEKEARVAGIASDPPAPESGPTSHPTKTGPTKNLGPLAEFSGNREELEPWIAQAQAKLVVDYTSCTEATKFFMLHNRLRGEAARQLQPWVQASTNTTSMTAQCLLDQLRLSFGDPHVQEKAQRKLHKLRQTNKPFMEYFTEFRKLVLEAGGTNWPDEILKAYLEAGLSQELQRSMIGLGNTSQSFEDYCTELKRVSDQLEAFNLRNTGKKPQQGWQQDWWRGQNKVGSAGSTGRQPGSKPKPTTPQQDKMEWEPTGPARAAQGRRVKWVDEQEMQRLPMAATKEASKARKAYPTGGTRGTGTGRLGGRVLLPAVGKLKAPVENRRQEPTVEEKQEVRNEWRKQQRKLEQDSLLTPVMINKESFGKALADTGCEFYAVMSHGFAKRCNLPRIKISPRTLNGLTPTGWKIDEDTGLVVKQAMDLPSPQGKLIGASAFSYLLRNREKKGYQVFTASLADINKALQEKTPTDTQARLPSWVDPRWIRLFDKKEADKLPPHRPGIDHQIELEKDSNGKIPDAPWGPLYNMSRDELLVLRKTLNELLDKGFIRAHRKTQKSKETGITETCYYQKKPWQSNLDRHDQDNSDKNHLPLRNNGKRHSNKTKY</sequence>
<accession>A0A8H4J5C9</accession>
<feature type="compositionally biased region" description="Polar residues" evidence="1">
    <location>
        <begin position="59"/>
        <end position="70"/>
    </location>
</feature>
<dbReference type="Proteomes" id="UP000572817">
    <property type="component" value="Unassembled WGS sequence"/>
</dbReference>
<gene>
    <name evidence="3" type="ORF">GTA08_BOTSDO12247</name>
</gene>
<feature type="region of interest" description="Disordered" evidence="1">
    <location>
        <begin position="320"/>
        <end position="346"/>
    </location>
</feature>
<comment type="caution">
    <text evidence="3">The sequence shown here is derived from an EMBL/GenBank/DDBJ whole genome shotgun (WGS) entry which is preliminary data.</text>
</comment>
<feature type="region of interest" description="Disordered" evidence="1">
    <location>
        <begin position="360"/>
        <end position="383"/>
    </location>
</feature>
<keyword evidence="4" id="KW-1185">Reference proteome</keyword>
<feature type="region of interest" description="Disordered" evidence="1">
    <location>
        <begin position="262"/>
        <end position="305"/>
    </location>
</feature>
<feature type="compositionally biased region" description="Basic residues" evidence="1">
    <location>
        <begin position="632"/>
        <end position="642"/>
    </location>
</feature>
<dbReference type="OrthoDB" id="3495704at2759"/>
<dbReference type="AlphaFoldDB" id="A0A8H4J5C9"/>
<dbReference type="PANTHER" id="PTHR15503:SF22">
    <property type="entry name" value="TRANSPOSON TY3-I GAG POLYPROTEIN"/>
    <property type="match status" value="1"/>
</dbReference>
<feature type="compositionally biased region" description="Gly residues" evidence="1">
    <location>
        <begin position="335"/>
        <end position="345"/>
    </location>
</feature>
<reference evidence="3" key="1">
    <citation type="submission" date="2020-04" db="EMBL/GenBank/DDBJ databases">
        <title>Genome Assembly and Annotation of Botryosphaeria dothidea sdau 11-99, a Latent Pathogen of Apple Fruit Ring Rot in China.</title>
        <authorList>
            <person name="Yu C."/>
            <person name="Diao Y."/>
            <person name="Lu Q."/>
            <person name="Zhao J."/>
            <person name="Cui S."/>
            <person name="Peng C."/>
            <person name="He B."/>
            <person name="Liu H."/>
        </authorList>
    </citation>
    <scope>NUCLEOTIDE SEQUENCE [LARGE SCALE GENOMIC DNA]</scope>
    <source>
        <strain evidence="3">Sdau11-99</strain>
    </source>
</reference>
<dbReference type="EMBL" id="WWBZ02000007">
    <property type="protein sequence ID" value="KAF4312097.1"/>
    <property type="molecule type" value="Genomic_DNA"/>
</dbReference>
<feature type="compositionally biased region" description="Basic and acidic residues" evidence="1">
    <location>
        <begin position="614"/>
        <end position="626"/>
    </location>
</feature>